<dbReference type="EMBL" id="QKZR01000002">
    <property type="protein sequence ID" value="PZX40862.1"/>
    <property type="molecule type" value="Genomic_DNA"/>
</dbReference>
<sequence length="178" mass="19952">MKKLVTLVVVFTLLVSCQTVRVSQDYALDANFTNYKTYAYFKAGIDEANISELDKKRILRAIDTEMAAKGFVKSDNPDMMVSIFTDSKERVDVFNNWGWGFGGGWGWGFGGGWGGWGNNVSRVTEGVLYIDLIDARKKELIWQGVGTAPLKSTPEQKVERTNKIVKEILNQYPPMPKG</sequence>
<dbReference type="PROSITE" id="PS51257">
    <property type="entry name" value="PROKAR_LIPOPROTEIN"/>
    <property type="match status" value="1"/>
</dbReference>
<gene>
    <name evidence="2" type="ORF">LX97_01635</name>
</gene>
<protein>
    <submittedName>
        <fullName evidence="2">Uncharacterized protein DUF4136</fullName>
    </submittedName>
</protein>
<comment type="caution">
    <text evidence="2">The sequence shown here is derived from an EMBL/GenBank/DDBJ whole genome shotgun (WGS) entry which is preliminary data.</text>
</comment>
<dbReference type="RefSeq" id="WP_015362831.1">
    <property type="nucleotide sequence ID" value="NZ_QKZR01000002.1"/>
</dbReference>
<reference evidence="2 3" key="1">
    <citation type="submission" date="2018-06" db="EMBL/GenBank/DDBJ databases">
        <title>Genomic Encyclopedia of Archaeal and Bacterial Type Strains, Phase II (KMG-II): from individual species to whole genera.</title>
        <authorList>
            <person name="Goeker M."/>
        </authorList>
    </citation>
    <scope>NUCLEOTIDE SEQUENCE [LARGE SCALE GENOMIC DNA]</scope>
    <source>
        <strain evidence="2 3">DSM 17205</strain>
    </source>
</reference>
<dbReference type="Pfam" id="PF13590">
    <property type="entry name" value="DUF4136"/>
    <property type="match status" value="1"/>
</dbReference>
<evidence type="ECO:0000313" key="3">
    <source>
        <dbReference type="Proteomes" id="UP000248584"/>
    </source>
</evidence>
<dbReference type="Proteomes" id="UP000248584">
    <property type="component" value="Unassembled WGS sequence"/>
</dbReference>
<feature type="domain" description="DUF4136" evidence="1">
    <location>
        <begin position="22"/>
        <end position="174"/>
    </location>
</feature>
<dbReference type="InterPro" id="IPR025411">
    <property type="entry name" value="DUF4136"/>
</dbReference>
<proteinExistence type="predicted"/>
<dbReference type="Gene3D" id="3.30.160.670">
    <property type="match status" value="1"/>
</dbReference>
<evidence type="ECO:0000259" key="1">
    <source>
        <dbReference type="Pfam" id="PF13590"/>
    </source>
</evidence>
<keyword evidence="3" id="KW-1185">Reference proteome</keyword>
<evidence type="ECO:0000313" key="2">
    <source>
        <dbReference type="EMBL" id="PZX40862.1"/>
    </source>
</evidence>
<organism evidence="2 3">
    <name type="scientific">Nonlabens dokdonensis</name>
    <dbReference type="NCBI Taxonomy" id="328515"/>
    <lineage>
        <taxon>Bacteria</taxon>
        <taxon>Pseudomonadati</taxon>
        <taxon>Bacteroidota</taxon>
        <taxon>Flavobacteriia</taxon>
        <taxon>Flavobacteriales</taxon>
        <taxon>Flavobacteriaceae</taxon>
        <taxon>Nonlabens</taxon>
    </lineage>
</organism>
<name>A0ABX5PY85_9FLAO</name>
<accession>A0ABX5PY85</accession>